<accession>A0A0F9HF05</accession>
<feature type="non-terminal residue" evidence="2">
    <location>
        <position position="1"/>
    </location>
</feature>
<evidence type="ECO:0000256" key="1">
    <source>
        <dbReference type="SAM" id="Phobius"/>
    </source>
</evidence>
<feature type="transmembrane region" description="Helical" evidence="1">
    <location>
        <begin position="18"/>
        <end position="40"/>
    </location>
</feature>
<evidence type="ECO:0000313" key="2">
    <source>
        <dbReference type="EMBL" id="KKL80255.1"/>
    </source>
</evidence>
<keyword evidence="1" id="KW-0472">Membrane</keyword>
<proteinExistence type="predicted"/>
<name>A0A0F9HF05_9ZZZZ</name>
<feature type="transmembrane region" description="Helical" evidence="1">
    <location>
        <begin position="52"/>
        <end position="72"/>
    </location>
</feature>
<sequence length="74" mass="8291">IFNMIFDYFDGLAGSLEFFMALGSIIGMLGLIIGILGWLFLGSFQRHKMIKVIVISIILLAVCGLNTGMRYFRI</sequence>
<organism evidence="2">
    <name type="scientific">marine sediment metagenome</name>
    <dbReference type="NCBI Taxonomy" id="412755"/>
    <lineage>
        <taxon>unclassified sequences</taxon>
        <taxon>metagenomes</taxon>
        <taxon>ecological metagenomes</taxon>
    </lineage>
</organism>
<gene>
    <name evidence="2" type="ORF">LCGC14_2006620</name>
</gene>
<dbReference type="EMBL" id="LAZR01022908">
    <property type="protein sequence ID" value="KKL80255.1"/>
    <property type="molecule type" value="Genomic_DNA"/>
</dbReference>
<comment type="caution">
    <text evidence="2">The sequence shown here is derived from an EMBL/GenBank/DDBJ whole genome shotgun (WGS) entry which is preliminary data.</text>
</comment>
<protein>
    <submittedName>
        <fullName evidence="2">Uncharacterized protein</fullName>
    </submittedName>
</protein>
<reference evidence="2" key="1">
    <citation type="journal article" date="2015" name="Nature">
        <title>Complex archaea that bridge the gap between prokaryotes and eukaryotes.</title>
        <authorList>
            <person name="Spang A."/>
            <person name="Saw J.H."/>
            <person name="Jorgensen S.L."/>
            <person name="Zaremba-Niedzwiedzka K."/>
            <person name="Martijn J."/>
            <person name="Lind A.E."/>
            <person name="van Eijk R."/>
            <person name="Schleper C."/>
            <person name="Guy L."/>
            <person name="Ettema T.J."/>
        </authorList>
    </citation>
    <scope>NUCLEOTIDE SEQUENCE</scope>
</reference>
<keyword evidence="1" id="KW-1133">Transmembrane helix</keyword>
<keyword evidence="1" id="KW-0812">Transmembrane</keyword>
<dbReference type="AlphaFoldDB" id="A0A0F9HF05"/>